<feature type="binding site" evidence="4">
    <location>
        <position position="131"/>
    </location>
    <ligand>
        <name>S-adenosyl-L-methionine</name>
        <dbReference type="ChEBI" id="CHEBI:59789"/>
    </ligand>
</feature>
<keyword evidence="4" id="KW-0819">tRNA processing</keyword>
<feature type="binding site" evidence="4">
    <location>
        <position position="158"/>
    </location>
    <ligand>
        <name>Mg(2+)</name>
        <dbReference type="ChEBI" id="CHEBI:18420"/>
    </ligand>
</feature>
<reference evidence="5 6" key="1">
    <citation type="submission" date="2023-07" db="EMBL/GenBank/DDBJ databases">
        <title>Sorghum-associated microbial communities from plants grown in Nebraska, USA.</title>
        <authorList>
            <person name="Schachtman D."/>
        </authorList>
    </citation>
    <scope>NUCLEOTIDE SEQUENCE [LARGE SCALE GENOMIC DNA]</scope>
    <source>
        <strain evidence="5 6">BE211</strain>
    </source>
</reference>
<keyword evidence="4" id="KW-0479">Metal-binding</keyword>
<accession>A0ABU1U2D4</accession>
<comment type="similarity">
    <text evidence="4">Belongs to the class I-like SAM-binding methyltransferase superfamily. Cation-dependent O-methyltransferase family.</text>
</comment>
<dbReference type="PANTHER" id="PTHR10509">
    <property type="entry name" value="O-METHYLTRANSFERASE-RELATED"/>
    <property type="match status" value="1"/>
</dbReference>
<feature type="binding site" evidence="4">
    <location>
        <position position="83"/>
    </location>
    <ligand>
        <name>S-adenosyl-L-methionine</name>
        <dbReference type="ChEBI" id="CHEBI:59789"/>
    </ligand>
</feature>
<comment type="caution">
    <text evidence="5">The sequence shown here is derived from an EMBL/GenBank/DDBJ whole genome shotgun (WGS) entry which is preliminary data.</text>
</comment>
<gene>
    <name evidence="4" type="primary">trmR</name>
    <name evidence="5" type="ORF">J2X07_002589</name>
</gene>
<dbReference type="PROSITE" id="PS51682">
    <property type="entry name" value="SAM_OMT_I"/>
    <property type="match status" value="1"/>
</dbReference>
<feature type="binding site" evidence="4">
    <location>
        <position position="157"/>
    </location>
    <ligand>
        <name>Mg(2+)</name>
        <dbReference type="ChEBI" id="CHEBI:18420"/>
    </ligand>
</feature>
<feature type="binding site" evidence="4">
    <location>
        <position position="131"/>
    </location>
    <ligand>
        <name>Mg(2+)</name>
        <dbReference type="ChEBI" id="CHEBI:18420"/>
    </ligand>
</feature>
<comment type="function">
    <text evidence="4">Catalyzes the methylation of 5-hydroxyuridine (ho5U) to form 5-methoxyuridine (mo5U) at position 34 in tRNAs.</text>
</comment>
<dbReference type="Pfam" id="PF01596">
    <property type="entry name" value="Methyltransf_3"/>
    <property type="match status" value="1"/>
</dbReference>
<evidence type="ECO:0000313" key="5">
    <source>
        <dbReference type="EMBL" id="MDR7073602.1"/>
    </source>
</evidence>
<evidence type="ECO:0000256" key="2">
    <source>
        <dbReference type="ARBA" id="ARBA00022679"/>
    </source>
</evidence>
<evidence type="ECO:0000256" key="4">
    <source>
        <dbReference type="HAMAP-Rule" id="MF_02217"/>
    </source>
</evidence>
<keyword evidence="6" id="KW-1185">Reference proteome</keyword>
<dbReference type="Proteomes" id="UP001258181">
    <property type="component" value="Unassembled WGS sequence"/>
</dbReference>
<dbReference type="InterPro" id="IPR050362">
    <property type="entry name" value="Cation-dep_OMT"/>
</dbReference>
<protein>
    <recommendedName>
        <fullName evidence="4">tRNA 5-hydroxyuridine methyltransferase</fullName>
        <ecNumber evidence="4">2.1.1.-</ecNumber>
    </recommendedName>
    <alternativeName>
        <fullName evidence="4">ho5U methyltransferase</fullName>
    </alternativeName>
</protein>
<name>A0ABU1U2D4_9BACL</name>
<organism evidence="5 6">
    <name type="scientific">Fictibacillus barbaricus</name>
    <dbReference type="NCBI Taxonomy" id="182136"/>
    <lineage>
        <taxon>Bacteria</taxon>
        <taxon>Bacillati</taxon>
        <taxon>Bacillota</taxon>
        <taxon>Bacilli</taxon>
        <taxon>Bacillales</taxon>
        <taxon>Fictibacillaceae</taxon>
        <taxon>Fictibacillus</taxon>
    </lineage>
</organism>
<keyword evidence="2 4" id="KW-0808">Transferase</keyword>
<dbReference type="EMBL" id="JAVDWA010000004">
    <property type="protein sequence ID" value="MDR7073602.1"/>
    <property type="molecule type" value="Genomic_DNA"/>
</dbReference>
<feature type="binding site" evidence="4">
    <location>
        <position position="36"/>
    </location>
    <ligand>
        <name>S-adenosyl-L-methionine</name>
        <dbReference type="ChEBI" id="CHEBI:59789"/>
    </ligand>
</feature>
<dbReference type="CDD" id="cd02440">
    <property type="entry name" value="AdoMet_MTases"/>
    <property type="match status" value="1"/>
</dbReference>
<dbReference type="Gene3D" id="3.40.50.150">
    <property type="entry name" value="Vaccinia Virus protein VP39"/>
    <property type="match status" value="1"/>
</dbReference>
<dbReference type="PANTHER" id="PTHR10509:SF14">
    <property type="entry name" value="CAFFEOYL-COA O-METHYLTRANSFERASE 3-RELATED"/>
    <property type="match status" value="1"/>
</dbReference>
<comment type="subunit">
    <text evidence="4">Homodimer.</text>
</comment>
<feature type="binding site" evidence="4">
    <location>
        <position position="66"/>
    </location>
    <ligand>
        <name>S-adenosyl-L-methionine</name>
        <dbReference type="ChEBI" id="CHEBI:59789"/>
    </ligand>
</feature>
<dbReference type="InterPro" id="IPR043675">
    <property type="entry name" value="TrmR_methyltr"/>
</dbReference>
<keyword evidence="1 4" id="KW-0489">Methyltransferase</keyword>
<dbReference type="EC" id="2.1.1.-" evidence="4"/>
<keyword evidence="3 4" id="KW-0949">S-adenosyl-L-methionine</keyword>
<dbReference type="SUPFAM" id="SSF53335">
    <property type="entry name" value="S-adenosyl-L-methionine-dependent methyltransferases"/>
    <property type="match status" value="1"/>
</dbReference>
<keyword evidence="4" id="KW-0460">Magnesium</keyword>
<dbReference type="InterPro" id="IPR029063">
    <property type="entry name" value="SAM-dependent_MTases_sf"/>
</dbReference>
<proteinExistence type="inferred from homology"/>
<feature type="binding site" evidence="4">
    <location>
        <begin position="111"/>
        <end position="112"/>
    </location>
    <ligand>
        <name>S-adenosyl-L-methionine</name>
        <dbReference type="ChEBI" id="CHEBI:59789"/>
    </ligand>
</feature>
<dbReference type="InterPro" id="IPR002935">
    <property type="entry name" value="SAM_O-MeTrfase"/>
</dbReference>
<dbReference type="HAMAP" id="MF_02217">
    <property type="entry name" value="TrmR_methyltr"/>
    <property type="match status" value="1"/>
</dbReference>
<evidence type="ECO:0000256" key="1">
    <source>
        <dbReference type="ARBA" id="ARBA00022603"/>
    </source>
</evidence>
<evidence type="ECO:0000313" key="6">
    <source>
        <dbReference type="Proteomes" id="UP001258181"/>
    </source>
</evidence>
<comment type="catalytic activity">
    <reaction evidence="4">
        <text>5-hydroxyuridine(34) in tRNA + S-adenosyl-L-methionine = 5-methoxyuridine(34) in tRNA + S-adenosyl-L-homocysteine + H(+)</text>
        <dbReference type="Rhea" id="RHEA:60524"/>
        <dbReference type="Rhea" id="RHEA-COMP:13381"/>
        <dbReference type="Rhea" id="RHEA-COMP:15591"/>
        <dbReference type="ChEBI" id="CHEBI:15378"/>
        <dbReference type="ChEBI" id="CHEBI:57856"/>
        <dbReference type="ChEBI" id="CHEBI:59789"/>
        <dbReference type="ChEBI" id="CHEBI:136877"/>
        <dbReference type="ChEBI" id="CHEBI:143860"/>
    </reaction>
</comment>
<evidence type="ECO:0000256" key="3">
    <source>
        <dbReference type="ARBA" id="ARBA00022691"/>
    </source>
</evidence>
<sequence>MVSNEVNQYIENLIQARTQHVLQMEQYAKENDVPIMELIGMETLLTYVRLKNPKRILEVGTAIGYSAIRMSLVCSSAEIITIERDEDRFNIAKQNVAALDLQDKIHLLLGDANELQSQVEHYAPYDFIFIDAAKGQYQNFFDHYSSMLSSDGIIVTDNILFRGFVADESGLESRRLRSLVKKIRSFNSYLMQHPDFHSTIVPVGDGMMVSMRKNTK</sequence>